<protein>
    <submittedName>
        <fullName evidence="5">Uncharacterized protein</fullName>
    </submittedName>
</protein>
<accession>A0A0D9QE80</accession>
<proteinExistence type="predicted"/>
<keyword evidence="2 4" id="KW-0812">Transmembrane</keyword>
<evidence type="ECO:0000256" key="2">
    <source>
        <dbReference type="ARBA" id="ARBA00022692"/>
    </source>
</evidence>
<evidence type="ECO:0000313" key="5">
    <source>
        <dbReference type="EMBL" id="KJP85308.1"/>
    </source>
</evidence>
<comment type="subcellular location">
    <subcellularLocation>
        <location evidence="1">Membrane</location>
    </subcellularLocation>
</comment>
<dbReference type="EMBL" id="KQ001734">
    <property type="protein sequence ID" value="KJP85308.1"/>
    <property type="molecule type" value="Genomic_DNA"/>
</dbReference>
<dbReference type="GeneID" id="24270376"/>
<sequence length="77" mass="8797">MQAQKKNNFLFNCFKSLKSTLVPSFPVARCDAPKMWRLAMGGVDPATPQAESLINFHNHTVTYMVFIMFTVLMSLKR</sequence>
<evidence type="ECO:0000256" key="4">
    <source>
        <dbReference type="SAM" id="Phobius"/>
    </source>
</evidence>
<keyword evidence="4" id="KW-1133">Transmembrane helix</keyword>
<keyword evidence="6" id="KW-1185">Reference proteome</keyword>
<evidence type="ECO:0000256" key="3">
    <source>
        <dbReference type="ARBA" id="ARBA00023136"/>
    </source>
</evidence>
<keyword evidence="3 4" id="KW-0472">Membrane</keyword>
<dbReference type="InterPro" id="IPR036257">
    <property type="entry name" value="Cyt_c_oxidase_su2_TM_sf"/>
</dbReference>
<dbReference type="SUPFAM" id="SSF81464">
    <property type="entry name" value="Cytochrome c oxidase subunit II-like, transmembrane region"/>
    <property type="match status" value="1"/>
</dbReference>
<dbReference type="Gene3D" id="1.10.287.90">
    <property type="match status" value="1"/>
</dbReference>
<dbReference type="OMA" id="KMWRVAM"/>
<dbReference type="AlphaFoldDB" id="A0A0D9QE80"/>
<reference evidence="5 6" key="1">
    <citation type="submission" date="2014-03" db="EMBL/GenBank/DDBJ databases">
        <title>The Genome Sequence of Plasmodium fragile nilgiri.</title>
        <authorList>
            <consortium name="The Broad Institute Genomics Platform"/>
            <consortium name="The Broad Institute Genome Sequencing Center for Infectious Disease"/>
            <person name="Neafsey D."/>
            <person name="Duraisingh M."/>
            <person name="Young S.K."/>
            <person name="Zeng Q."/>
            <person name="Gargeya S."/>
            <person name="Abouelleil A."/>
            <person name="Alvarado L."/>
            <person name="Chapman S.B."/>
            <person name="Gainer-Dewar J."/>
            <person name="Goldberg J."/>
            <person name="Griggs A."/>
            <person name="Gujja S."/>
            <person name="Hansen M."/>
            <person name="Howarth C."/>
            <person name="Imamovic A."/>
            <person name="Larimer J."/>
            <person name="Pearson M."/>
            <person name="Poon T.W."/>
            <person name="Priest M."/>
            <person name="Roberts A."/>
            <person name="Saif S."/>
            <person name="Shea T."/>
            <person name="Sykes S."/>
            <person name="Wortman J."/>
            <person name="Nusbaum C."/>
            <person name="Birren B."/>
        </authorList>
    </citation>
    <scope>NUCLEOTIDE SEQUENCE [LARGE SCALE GENOMIC DNA]</scope>
    <source>
        <strain evidence="6">nilgiri</strain>
    </source>
</reference>
<feature type="transmembrane region" description="Helical" evidence="4">
    <location>
        <begin position="56"/>
        <end position="75"/>
    </location>
</feature>
<dbReference type="OrthoDB" id="430505at2759"/>
<evidence type="ECO:0000256" key="1">
    <source>
        <dbReference type="ARBA" id="ARBA00004370"/>
    </source>
</evidence>
<dbReference type="RefSeq" id="XP_012338087.1">
    <property type="nucleotide sequence ID" value="XM_012482664.1"/>
</dbReference>
<evidence type="ECO:0000313" key="6">
    <source>
        <dbReference type="Proteomes" id="UP000054561"/>
    </source>
</evidence>
<dbReference type="VEuPathDB" id="PlasmoDB:AK88_05062"/>
<name>A0A0D9QE80_PLAFR</name>
<organism evidence="5 6">
    <name type="scientific">Plasmodium fragile</name>
    <dbReference type="NCBI Taxonomy" id="5857"/>
    <lineage>
        <taxon>Eukaryota</taxon>
        <taxon>Sar</taxon>
        <taxon>Alveolata</taxon>
        <taxon>Apicomplexa</taxon>
        <taxon>Aconoidasida</taxon>
        <taxon>Haemosporida</taxon>
        <taxon>Plasmodiidae</taxon>
        <taxon>Plasmodium</taxon>
        <taxon>Plasmodium (Plasmodium)</taxon>
    </lineage>
</organism>
<gene>
    <name evidence="5" type="ORF">AK88_05062</name>
</gene>
<dbReference type="Proteomes" id="UP000054561">
    <property type="component" value="Unassembled WGS sequence"/>
</dbReference>
<dbReference type="GO" id="GO:0016020">
    <property type="term" value="C:membrane"/>
    <property type="evidence" value="ECO:0007669"/>
    <property type="project" value="UniProtKB-SubCell"/>
</dbReference>